<feature type="domain" description="CheR-type methyltransferase" evidence="5">
    <location>
        <begin position="225"/>
        <end position="462"/>
    </location>
</feature>
<dbReference type="InterPro" id="IPR035909">
    <property type="entry name" value="CheB_C"/>
</dbReference>
<keyword evidence="7" id="KW-1185">Reference proteome</keyword>
<dbReference type="PROSITE" id="PS50109">
    <property type="entry name" value="HIS_KIN"/>
    <property type="match status" value="1"/>
</dbReference>
<name>A0ABX7QDX8_9FLAO</name>
<reference evidence="6 7" key="1">
    <citation type="submission" date="2021-03" db="EMBL/GenBank/DDBJ databases">
        <title>Flavobacterium kribbensis sp. nov, an endophytic bacteria, isolated from soybean.</title>
        <authorList>
            <person name="Lee J."/>
            <person name="Seo J."/>
        </authorList>
    </citation>
    <scope>NUCLEOTIDE SEQUENCE [LARGE SCALE GENOMIC DNA]</scope>
    <source>
        <strain evidence="6 7">BB8</strain>
    </source>
</reference>
<dbReference type="Gene3D" id="3.40.50.180">
    <property type="entry name" value="Methylesterase CheB, C-terminal domain"/>
    <property type="match status" value="1"/>
</dbReference>
<dbReference type="Proteomes" id="UP000663440">
    <property type="component" value="Chromosome"/>
</dbReference>
<evidence type="ECO:0000256" key="2">
    <source>
        <dbReference type="SAM" id="Coils"/>
    </source>
</evidence>
<feature type="domain" description="Histidine kinase" evidence="3">
    <location>
        <begin position="837"/>
        <end position="1063"/>
    </location>
</feature>
<dbReference type="InterPro" id="IPR022641">
    <property type="entry name" value="CheR_N"/>
</dbReference>
<dbReference type="InterPro" id="IPR005467">
    <property type="entry name" value="His_kinase_dom"/>
</dbReference>
<dbReference type="EMBL" id="CP071448">
    <property type="protein sequence ID" value="QSW89235.1"/>
    <property type="molecule type" value="Genomic_DNA"/>
</dbReference>
<dbReference type="InterPro" id="IPR022642">
    <property type="entry name" value="CheR_C"/>
</dbReference>
<feature type="domain" description="CheB-type methylesterase" evidence="4">
    <location>
        <begin position="17"/>
        <end position="165"/>
    </location>
</feature>
<dbReference type="CDD" id="cd00075">
    <property type="entry name" value="HATPase"/>
    <property type="match status" value="1"/>
</dbReference>
<dbReference type="InterPro" id="IPR000673">
    <property type="entry name" value="Sig_transdc_resp-reg_Me-estase"/>
</dbReference>
<dbReference type="InterPro" id="IPR035965">
    <property type="entry name" value="PAS-like_dom_sf"/>
</dbReference>
<evidence type="ECO:0000259" key="3">
    <source>
        <dbReference type="PROSITE" id="PS50109"/>
    </source>
</evidence>
<dbReference type="InterPro" id="IPR036890">
    <property type="entry name" value="HATPase_C_sf"/>
</dbReference>
<dbReference type="PANTHER" id="PTHR24422">
    <property type="entry name" value="CHEMOTAXIS PROTEIN METHYLTRANSFERASE"/>
    <property type="match status" value="1"/>
</dbReference>
<dbReference type="InterPro" id="IPR013767">
    <property type="entry name" value="PAS_fold"/>
</dbReference>
<dbReference type="Gene3D" id="3.30.565.10">
    <property type="entry name" value="Histidine kinase-like ATPase, C-terminal domain"/>
    <property type="match status" value="1"/>
</dbReference>
<dbReference type="SUPFAM" id="SSF52738">
    <property type="entry name" value="Methylesterase CheB, C-terminal domain"/>
    <property type="match status" value="1"/>
</dbReference>
<dbReference type="Pfam" id="PF00989">
    <property type="entry name" value="PAS"/>
    <property type="match status" value="1"/>
</dbReference>
<dbReference type="RefSeq" id="WP_207296429.1">
    <property type="nucleotide sequence ID" value="NZ_CP071448.1"/>
</dbReference>
<dbReference type="Gene3D" id="3.40.50.150">
    <property type="entry name" value="Vaccinia Virus protein VP39"/>
    <property type="match status" value="1"/>
</dbReference>
<dbReference type="PANTHER" id="PTHR24422:SF10">
    <property type="entry name" value="CHEMOTAXIS PROTEIN METHYLTRANSFERASE 2"/>
    <property type="match status" value="1"/>
</dbReference>
<dbReference type="PROSITE" id="PS50123">
    <property type="entry name" value="CHER"/>
    <property type="match status" value="1"/>
</dbReference>
<dbReference type="SUPFAM" id="SSF53335">
    <property type="entry name" value="S-adenosyl-L-methionine-dependent methyltransferases"/>
    <property type="match status" value="1"/>
</dbReference>
<dbReference type="InterPro" id="IPR029063">
    <property type="entry name" value="SAM-dependent_MTases_sf"/>
</dbReference>
<gene>
    <name evidence="6" type="ORF">J0383_00115</name>
</gene>
<dbReference type="SMART" id="SM00387">
    <property type="entry name" value="HATPase_c"/>
    <property type="match status" value="1"/>
</dbReference>
<dbReference type="Pfam" id="PF03705">
    <property type="entry name" value="CheR_N"/>
    <property type="match status" value="1"/>
</dbReference>
<dbReference type="SUPFAM" id="SSF55874">
    <property type="entry name" value="ATPase domain of HSP90 chaperone/DNA topoisomerase II/histidine kinase"/>
    <property type="match status" value="1"/>
</dbReference>
<dbReference type="Pfam" id="PF01739">
    <property type="entry name" value="CheR"/>
    <property type="match status" value="1"/>
</dbReference>
<dbReference type="Gene3D" id="3.30.450.20">
    <property type="entry name" value="PAS domain"/>
    <property type="match status" value="1"/>
</dbReference>
<dbReference type="SMART" id="SM00138">
    <property type="entry name" value="MeTrc"/>
    <property type="match status" value="1"/>
</dbReference>
<keyword evidence="2" id="KW-0175">Coiled coil</keyword>
<dbReference type="Pfam" id="PF02518">
    <property type="entry name" value="HATPase_c"/>
    <property type="match status" value="1"/>
</dbReference>
<dbReference type="PRINTS" id="PR00996">
    <property type="entry name" value="CHERMTFRASE"/>
</dbReference>
<dbReference type="Pfam" id="PF01339">
    <property type="entry name" value="CheB_methylest"/>
    <property type="match status" value="1"/>
</dbReference>
<dbReference type="SUPFAM" id="SSF47757">
    <property type="entry name" value="Chemotaxis receptor methyltransferase CheR, N-terminal domain"/>
    <property type="match status" value="1"/>
</dbReference>
<proteinExistence type="predicted"/>
<dbReference type="SUPFAM" id="SSF55785">
    <property type="entry name" value="PYP-like sensor domain (PAS domain)"/>
    <property type="match status" value="1"/>
</dbReference>
<evidence type="ECO:0000256" key="1">
    <source>
        <dbReference type="PROSITE-ProRule" id="PRU00050"/>
    </source>
</evidence>
<dbReference type="InterPro" id="IPR000780">
    <property type="entry name" value="CheR_MeTrfase"/>
</dbReference>
<organism evidence="6 7">
    <name type="scientific">Flavobacterium endoglycinae</name>
    <dbReference type="NCBI Taxonomy" id="2816357"/>
    <lineage>
        <taxon>Bacteria</taxon>
        <taxon>Pseudomonadati</taxon>
        <taxon>Bacteroidota</taxon>
        <taxon>Flavobacteriia</taxon>
        <taxon>Flavobacteriales</taxon>
        <taxon>Flavobacteriaceae</taxon>
        <taxon>Flavobacterium</taxon>
    </lineage>
</organism>
<feature type="coiled-coil region" evidence="2">
    <location>
        <begin position="655"/>
        <end position="689"/>
    </location>
</feature>
<sequence length="1064" mass="121224">MLTIVKENIETHNEETLHNHFSVVGIGTKGSEIEILKNIISDLAPDSGMAYLIFETLDYPKTENLKEILSTLTKIPVVEIVNEINLQPNHIFIIPENNFLIAEDGILKLKPKNRSSINHNCLDLFYESIAHIYKSHTIAVPISAVSLDSFAGLKKVKELGGTALAAVHKKGLIQNKNTEEFIDYFVPYHSIASQLNQIQKSYLSHPVYEENDATVTIEETQSLYEIIETIHLHTGTNFHYYRPDILRRRIAKRMVITKKETLTAYLTILKDNTSEQSALFNDLLISVSYFFRDAPCFEKLSESVFPSLIENQNQEKIRIWSAGCSTGEEAYSLAISLHQYLEQTKNLHIHVQIFASDLSEHCIAKARSGIYNIQDVKNINEAVLEKYFTKKDNGYHVNQIIRDMCVFAVHDLTKDTPFSKIDLIACRNVLHYFDADLQTQILASFHYSLRNKGFLFLGESETADQVPSLFKAVEEQEKIYGRRNDVKLNIESSFPITKPILTADISISETEIAEINYEKIATDILQHYSPSAVLINSEMEIVHFHGDTSAFLQQASGKPSFNILNMVSDEWAFELKNAILKSRNKKKNILGTNTATKKQKFLASFEVVYLPSYPDLSLIIFRKMPLFSSEQSENNEFKKDIHTITEKSVHDINEIKLSSEELTHYKEELQSSNEELACVNDELQDRSKELSLIRNLYESVVNTMREPMLIIDKNAVVSSANASFYSFFTTSPEETEGLSIFELGNSHWNIPEFKEAVLKKLSSQETIQNFKIVFNLDDDTQKIMILNASKIQNSVPDGMILIALEDITDLEKSKEAIKNKSEEITNSKKQLEYFTRAASNNLLEPVNKIYMFGKKVLDTEKTLSESGRHHLKRLLNSAVNLNQLMEDLIEYSQINCTDKPFKNTDLNVLVKKTVHELKTIITEHRADIHIDLLPVLSVVPSYIHKLFHHIITNSIKYAQKEIVPFIKISSQEALPEELKTIEAHSDSKYVKLTVSDNGSGFTKEYEKLIFEPFYRLHGNEKHYGSGLGLTIASKIVARHKGFVKAISEPLKGTTICIYLPVQNR</sequence>
<evidence type="ECO:0000313" key="7">
    <source>
        <dbReference type="Proteomes" id="UP000663440"/>
    </source>
</evidence>
<dbReference type="Gene3D" id="1.10.287.130">
    <property type="match status" value="1"/>
</dbReference>
<dbReference type="InterPro" id="IPR003594">
    <property type="entry name" value="HATPase_dom"/>
</dbReference>
<accession>A0ABX7QDX8</accession>
<dbReference type="PROSITE" id="PS50122">
    <property type="entry name" value="CHEB"/>
    <property type="match status" value="1"/>
</dbReference>
<comment type="caution">
    <text evidence="1">Lacks conserved residue(s) required for the propagation of feature annotation.</text>
</comment>
<evidence type="ECO:0000259" key="5">
    <source>
        <dbReference type="PROSITE" id="PS50123"/>
    </source>
</evidence>
<evidence type="ECO:0000313" key="6">
    <source>
        <dbReference type="EMBL" id="QSW89235.1"/>
    </source>
</evidence>
<evidence type="ECO:0000259" key="4">
    <source>
        <dbReference type="PROSITE" id="PS50122"/>
    </source>
</evidence>
<protein>
    <submittedName>
        <fullName evidence="6">PAS domain-containing protein</fullName>
    </submittedName>
</protein>
<dbReference type="InterPro" id="IPR050903">
    <property type="entry name" value="Bact_Chemotaxis_MeTrfase"/>
</dbReference>